<protein>
    <submittedName>
        <fullName evidence="1">Uncharacterized protein</fullName>
    </submittedName>
</protein>
<reference evidence="1 2" key="1">
    <citation type="journal article" date="2015" name="Genome Biol.">
        <title>Comparative genomics of Steinernema reveals deeply conserved gene regulatory networks.</title>
        <authorList>
            <person name="Dillman A.R."/>
            <person name="Macchietto M."/>
            <person name="Porter C.F."/>
            <person name="Rogers A."/>
            <person name="Williams B."/>
            <person name="Antoshechkin I."/>
            <person name="Lee M.M."/>
            <person name="Goodwin Z."/>
            <person name="Lu X."/>
            <person name="Lewis E.E."/>
            <person name="Goodrich-Blair H."/>
            <person name="Stock S.P."/>
            <person name="Adams B.J."/>
            <person name="Sternberg P.W."/>
            <person name="Mortazavi A."/>
        </authorList>
    </citation>
    <scope>NUCLEOTIDE SEQUENCE [LARGE SCALE GENOMIC DNA]</scope>
    <source>
        <strain evidence="1 2">ALL</strain>
    </source>
</reference>
<dbReference type="SUPFAM" id="SSF50998">
    <property type="entry name" value="Quinoprotein alcohol dehydrogenase-like"/>
    <property type="match status" value="1"/>
</dbReference>
<accession>A0A4U8URB8</accession>
<gene>
    <name evidence="1" type="ORF">L596_003072</name>
</gene>
<comment type="caution">
    <text evidence="1">The sequence shown here is derived from an EMBL/GenBank/DDBJ whole genome shotgun (WGS) entry which is preliminary data.</text>
</comment>
<evidence type="ECO:0000313" key="1">
    <source>
        <dbReference type="EMBL" id="TMS35742.1"/>
    </source>
</evidence>
<dbReference type="AlphaFoldDB" id="A0A4U8URB8"/>
<organism evidence="1 2">
    <name type="scientific">Steinernema carpocapsae</name>
    <name type="common">Entomopathogenic nematode</name>
    <dbReference type="NCBI Taxonomy" id="34508"/>
    <lineage>
        <taxon>Eukaryota</taxon>
        <taxon>Metazoa</taxon>
        <taxon>Ecdysozoa</taxon>
        <taxon>Nematoda</taxon>
        <taxon>Chromadorea</taxon>
        <taxon>Rhabditida</taxon>
        <taxon>Tylenchina</taxon>
        <taxon>Panagrolaimomorpha</taxon>
        <taxon>Strongyloidoidea</taxon>
        <taxon>Steinernematidae</taxon>
        <taxon>Steinernema</taxon>
    </lineage>
</organism>
<evidence type="ECO:0000313" key="2">
    <source>
        <dbReference type="Proteomes" id="UP000298663"/>
    </source>
</evidence>
<dbReference type="Proteomes" id="UP000298663">
    <property type="component" value="Unassembled WGS sequence"/>
</dbReference>
<dbReference type="EMBL" id="AZBU02000001">
    <property type="protein sequence ID" value="TMS35742.1"/>
    <property type="molecule type" value="Genomic_DNA"/>
</dbReference>
<keyword evidence="2" id="KW-1185">Reference proteome</keyword>
<reference evidence="1 2" key="2">
    <citation type="journal article" date="2019" name="G3 (Bethesda)">
        <title>Hybrid Assembly of the Genome of the Entomopathogenic Nematode Steinernema carpocapsae Identifies the X-Chromosome.</title>
        <authorList>
            <person name="Serra L."/>
            <person name="Macchietto M."/>
            <person name="Macias-Munoz A."/>
            <person name="McGill C.J."/>
            <person name="Rodriguez I.M."/>
            <person name="Rodriguez B."/>
            <person name="Murad R."/>
            <person name="Mortazavi A."/>
        </authorList>
    </citation>
    <scope>NUCLEOTIDE SEQUENCE [LARGE SCALE GENOMIC DNA]</scope>
    <source>
        <strain evidence="1 2">ALL</strain>
    </source>
</reference>
<sequence length="232" mass="25910">MLQPIVTLTPFEAKDSKCIHLRTRHDVIAVSAGHLLFTKISIKHQIHVKTIRYDKTISGFCVTEASTLLLAFEDGELRTVDSDTFSVLRVETIIPQLPRPLAVELVSGGLIAASASGDLCSLSSNSVKYAFLNTAVATQNWGETPKNDDFALFDPESQTLNVFHWTPAVRIYSKMSYKDERVSNTVDFCFHSEFLYSLTSDGVISSWNLQHKRCKSTLSFYPLSKDLVVCLL</sequence>
<name>A0A4U8URB8_STECR</name>
<proteinExistence type="predicted"/>
<dbReference type="InterPro" id="IPR011047">
    <property type="entry name" value="Quinoprotein_ADH-like_sf"/>
</dbReference>